<keyword evidence="1" id="KW-0732">Signal</keyword>
<organism evidence="4">
    <name type="scientific">Naegleria gruberi</name>
    <name type="common">Amoeba</name>
    <dbReference type="NCBI Taxonomy" id="5762"/>
    <lineage>
        <taxon>Eukaryota</taxon>
        <taxon>Discoba</taxon>
        <taxon>Heterolobosea</taxon>
        <taxon>Tetramitia</taxon>
        <taxon>Eutetramitia</taxon>
        <taxon>Vahlkampfiidae</taxon>
        <taxon>Naegleria</taxon>
    </lineage>
</organism>
<sequence length="725" mass="81157">MILGNNYLLTILFCMCWACLTFVNTQQSLTVNLYISQHEGSDSNSGNSTTSPFQTIAKASQWIQTYKNSLSQTLIKNVTIYVNIDDGRYFFNASTSIVKPSKFNDRSSPVYWKPWRENGEVIFSGAVPLPSYLWKTFDSNDEDSYSMLPQSSRGHVKMLNLTQAGFSSSQIVALKRAGYSIGGTTSGNELFFRGKVQTVARYPNKTPQGEDQYLKILSTDAEYMVRLNSTGSPNRMNWPLEKYPFVFSYFYYDWADELAPLSKLYSNGTVQLQFKPSLGIQKGQRIYVANFLSELDMPGEYIILDDVIFFWPPSEITANDDVMISVSEHLIVSLANGQLFSNLKFEMCRGVGLVANTLTAIEISHCTFSNIGNRGISMTNCDDYCKINYNTFYEIGQGGLSISAGSRTTLTSWNALVMGNTIFNYSRIGKTYRPAISVQGVGITCRNNEIYNGDHVAIMWGGNNHDLSYNKIHNVCKSSQDSSAIYSGRDWTQRGNLIRYNYIYNVKGMGDLGATCIYLDDMFSSVTMYGNILVDCYRGLLIGGGRDNVVFGNVFVNNTQAIYADDRGLTWANTVEINTNLLKVPFNTSKIWIDSYPTLPNILNDEPNTPKGNNVTFNVFVGKTSNSIFNNFKKYSTYSNNTAEMTDSIFVNFAAGNFTVLESYLSLLLGVQIPIDQIGVKLDQVINSNSSNNSIPSTISSAKYSNSSSFYYTTTKLFLYETYSK</sequence>
<feature type="domain" description="Right handed beta helix" evidence="2">
    <location>
        <begin position="435"/>
        <end position="583"/>
    </location>
</feature>
<evidence type="ECO:0000313" key="4">
    <source>
        <dbReference type="Proteomes" id="UP000006671"/>
    </source>
</evidence>
<accession>D2VZ23</accession>
<dbReference type="SMART" id="SM00710">
    <property type="entry name" value="PbH1"/>
    <property type="match status" value="7"/>
</dbReference>
<dbReference type="KEGG" id="ngr:NAEGRDRAFT_74328"/>
<feature type="signal peptide" evidence="1">
    <location>
        <begin position="1"/>
        <end position="21"/>
    </location>
</feature>
<dbReference type="InterPro" id="IPR012334">
    <property type="entry name" value="Pectin_lyas_fold"/>
</dbReference>
<feature type="chain" id="PRO_5003038476" evidence="1">
    <location>
        <begin position="22"/>
        <end position="725"/>
    </location>
</feature>
<dbReference type="InterPro" id="IPR006626">
    <property type="entry name" value="PbH1"/>
</dbReference>
<dbReference type="VEuPathDB" id="AmoebaDB:NAEGRDRAFT_74328"/>
<feature type="domain" description="Right handed beta helix" evidence="2">
    <location>
        <begin position="329"/>
        <end position="410"/>
    </location>
</feature>
<dbReference type="OrthoDB" id="6080154at2759"/>
<name>D2VZ23_NAEGR</name>
<keyword evidence="4" id="KW-1185">Reference proteome</keyword>
<dbReference type="InterPro" id="IPR039448">
    <property type="entry name" value="Beta_helix"/>
</dbReference>
<reference evidence="3 4" key="1">
    <citation type="journal article" date="2010" name="Cell">
        <title>The genome of Naegleria gruberi illuminates early eukaryotic versatility.</title>
        <authorList>
            <person name="Fritz-Laylin L.K."/>
            <person name="Prochnik S.E."/>
            <person name="Ginger M.L."/>
            <person name="Dacks J.B."/>
            <person name="Carpenter M.L."/>
            <person name="Field M.C."/>
            <person name="Kuo A."/>
            <person name="Paredez A."/>
            <person name="Chapman J."/>
            <person name="Pham J."/>
            <person name="Shu S."/>
            <person name="Neupane R."/>
            <person name="Cipriano M."/>
            <person name="Mancuso J."/>
            <person name="Tu H."/>
            <person name="Salamov A."/>
            <person name="Lindquist E."/>
            <person name="Shapiro H."/>
            <person name="Lucas S."/>
            <person name="Grigoriev I.V."/>
            <person name="Cande W.Z."/>
            <person name="Fulton C."/>
            <person name="Rokhsar D.S."/>
            <person name="Dawson S.C."/>
        </authorList>
    </citation>
    <scope>NUCLEOTIDE SEQUENCE [LARGE SCALE GENOMIC DNA]</scope>
    <source>
        <strain evidence="3 4">NEG-M</strain>
    </source>
</reference>
<dbReference type="Gene3D" id="2.160.20.10">
    <property type="entry name" value="Single-stranded right-handed beta-helix, Pectin lyase-like"/>
    <property type="match status" value="1"/>
</dbReference>
<dbReference type="PANTHER" id="PTHR36453">
    <property type="entry name" value="SECRETED PROTEIN-RELATED"/>
    <property type="match status" value="1"/>
</dbReference>
<gene>
    <name evidence="3" type="ORF">NAEGRDRAFT_74328</name>
</gene>
<dbReference type="Pfam" id="PF13229">
    <property type="entry name" value="Beta_helix"/>
    <property type="match status" value="2"/>
</dbReference>
<evidence type="ECO:0000313" key="3">
    <source>
        <dbReference type="EMBL" id="EFC37914.1"/>
    </source>
</evidence>
<dbReference type="OMA" id="HRVEACD"/>
<dbReference type="InterPro" id="IPR011050">
    <property type="entry name" value="Pectin_lyase_fold/virulence"/>
</dbReference>
<evidence type="ECO:0000259" key="2">
    <source>
        <dbReference type="Pfam" id="PF13229"/>
    </source>
</evidence>
<dbReference type="EMBL" id="GG738913">
    <property type="protein sequence ID" value="EFC37914.1"/>
    <property type="molecule type" value="Genomic_DNA"/>
</dbReference>
<dbReference type="eggNOG" id="ENOG502RYDD">
    <property type="taxonomic scope" value="Eukaryota"/>
</dbReference>
<dbReference type="GeneID" id="8857757"/>
<dbReference type="SUPFAM" id="SSF51126">
    <property type="entry name" value="Pectin lyase-like"/>
    <property type="match status" value="1"/>
</dbReference>
<proteinExistence type="predicted"/>
<dbReference type="PANTHER" id="PTHR36453:SF1">
    <property type="entry name" value="RIGHT HANDED BETA HELIX DOMAIN-CONTAINING PROTEIN"/>
    <property type="match status" value="1"/>
</dbReference>
<dbReference type="InParanoid" id="D2VZ23"/>
<evidence type="ECO:0000256" key="1">
    <source>
        <dbReference type="SAM" id="SignalP"/>
    </source>
</evidence>
<dbReference type="RefSeq" id="XP_002670658.1">
    <property type="nucleotide sequence ID" value="XM_002670612.1"/>
</dbReference>
<protein>
    <submittedName>
        <fullName evidence="3">Predicted protein</fullName>
    </submittedName>
</protein>
<dbReference type="Proteomes" id="UP000006671">
    <property type="component" value="Unassembled WGS sequence"/>
</dbReference>
<dbReference type="AlphaFoldDB" id="D2VZ23"/>